<dbReference type="OrthoDB" id="693868at2759"/>
<gene>
    <name evidence="3" type="ORF">HannXRQ_Chr06g0167271</name>
    <name evidence="2" type="ORF">HanXRQr2_Chr06g0242671</name>
</gene>
<sequence>MKVSLKLEDQTQTHNPIHFKAKIPIAVFGIPFLSGFSATHHHPSPSSDTLSLSLRTHFPSGPSLKLSYTTPTSTTTPTTATTTAAPFTLTLKSGISLFGSPNNSPLIISANFSFSPQNPNPNPNFVLQFKPQLGSFSLRKSITSTVSNTKKKINGGNGENANSYGFVPLDRPNIWKDLTVESGGKDSILSGFLVSADTELPVTKRVKVNLRWGVSVPNDDKQLSYLPYLRVNKIKVERVEFDDVKEENVDQKMGIEGEFEMLKGMCSWMSRELSDLRRDNREMRRTLEDVKSLQPLRNHNGYNAGSGKSKKAAVENSDGFEQWRAKKANAQKETKQNAGSCDVENELQKAIKAASSSQ</sequence>
<dbReference type="AlphaFoldDB" id="A0A251UIB8"/>
<evidence type="ECO:0000313" key="4">
    <source>
        <dbReference type="Proteomes" id="UP000215914"/>
    </source>
</evidence>
<protein>
    <submittedName>
        <fullName evidence="3">Uncharacterized protein</fullName>
    </submittedName>
</protein>
<dbReference type="EMBL" id="CM007895">
    <property type="protein sequence ID" value="OTG22051.1"/>
    <property type="molecule type" value="Genomic_DNA"/>
</dbReference>
<proteinExistence type="predicted"/>
<feature type="region of interest" description="Disordered" evidence="1">
    <location>
        <begin position="294"/>
        <end position="320"/>
    </location>
</feature>
<dbReference type="EMBL" id="MNCJ02000321">
    <property type="protein sequence ID" value="KAF5800963.1"/>
    <property type="molecule type" value="Genomic_DNA"/>
</dbReference>
<reference evidence="3" key="2">
    <citation type="submission" date="2017-02" db="EMBL/GenBank/DDBJ databases">
        <title>Sunflower complete genome.</title>
        <authorList>
            <person name="Langlade N."/>
            <person name="Munos S."/>
        </authorList>
    </citation>
    <scope>NUCLEOTIDE SEQUENCE [LARGE SCALE GENOMIC DNA]</scope>
    <source>
        <tissue evidence="3">Leaves</tissue>
    </source>
</reference>
<dbReference type="Gramene" id="mRNA:HanXRQr2_Chr06g0242671">
    <property type="protein sequence ID" value="CDS:HanXRQr2_Chr06g0242671.1"/>
    <property type="gene ID" value="HanXRQr2_Chr06g0242671"/>
</dbReference>
<evidence type="ECO:0000313" key="2">
    <source>
        <dbReference type="EMBL" id="KAF5800963.1"/>
    </source>
</evidence>
<evidence type="ECO:0000313" key="3">
    <source>
        <dbReference type="EMBL" id="OTG22051.1"/>
    </source>
</evidence>
<reference evidence="2" key="3">
    <citation type="submission" date="2020-06" db="EMBL/GenBank/DDBJ databases">
        <title>Helianthus annuus Genome sequencing and assembly Release 2.</title>
        <authorList>
            <person name="Gouzy J."/>
            <person name="Langlade N."/>
            <person name="Munos S."/>
        </authorList>
    </citation>
    <scope>NUCLEOTIDE SEQUENCE</scope>
    <source>
        <tissue evidence="2">Leaves</tissue>
    </source>
</reference>
<keyword evidence="4" id="KW-1185">Reference proteome</keyword>
<dbReference type="InParanoid" id="A0A251UIB8"/>
<accession>A0A251UIB8</accession>
<dbReference type="Proteomes" id="UP000215914">
    <property type="component" value="Chromosome 6"/>
</dbReference>
<evidence type="ECO:0000256" key="1">
    <source>
        <dbReference type="SAM" id="MobiDB-lite"/>
    </source>
</evidence>
<dbReference type="PANTHER" id="PTHR34285">
    <property type="entry name" value="OS08G0510800 PROTEIN"/>
    <property type="match status" value="1"/>
</dbReference>
<organism evidence="3 4">
    <name type="scientific">Helianthus annuus</name>
    <name type="common">Common sunflower</name>
    <dbReference type="NCBI Taxonomy" id="4232"/>
    <lineage>
        <taxon>Eukaryota</taxon>
        <taxon>Viridiplantae</taxon>
        <taxon>Streptophyta</taxon>
        <taxon>Embryophyta</taxon>
        <taxon>Tracheophyta</taxon>
        <taxon>Spermatophyta</taxon>
        <taxon>Magnoliopsida</taxon>
        <taxon>eudicotyledons</taxon>
        <taxon>Gunneridae</taxon>
        <taxon>Pentapetalae</taxon>
        <taxon>asterids</taxon>
        <taxon>campanulids</taxon>
        <taxon>Asterales</taxon>
        <taxon>Asteraceae</taxon>
        <taxon>Asteroideae</taxon>
        <taxon>Heliantheae alliance</taxon>
        <taxon>Heliantheae</taxon>
        <taxon>Helianthus</taxon>
    </lineage>
</organism>
<dbReference type="PANTHER" id="PTHR34285:SF6">
    <property type="entry name" value="TRANSMEMBRANE PROTEIN"/>
    <property type="match status" value="1"/>
</dbReference>
<reference evidence="2 4" key="1">
    <citation type="journal article" date="2017" name="Nature">
        <title>The sunflower genome provides insights into oil metabolism, flowering and Asterid evolution.</title>
        <authorList>
            <person name="Badouin H."/>
            <person name="Gouzy J."/>
            <person name="Grassa C.J."/>
            <person name="Murat F."/>
            <person name="Staton S.E."/>
            <person name="Cottret L."/>
            <person name="Lelandais-Briere C."/>
            <person name="Owens G.L."/>
            <person name="Carrere S."/>
            <person name="Mayjonade B."/>
            <person name="Legrand L."/>
            <person name="Gill N."/>
            <person name="Kane N.C."/>
            <person name="Bowers J.E."/>
            <person name="Hubner S."/>
            <person name="Bellec A."/>
            <person name="Berard A."/>
            <person name="Berges H."/>
            <person name="Blanchet N."/>
            <person name="Boniface M.C."/>
            <person name="Brunel D."/>
            <person name="Catrice O."/>
            <person name="Chaidir N."/>
            <person name="Claudel C."/>
            <person name="Donnadieu C."/>
            <person name="Faraut T."/>
            <person name="Fievet G."/>
            <person name="Helmstetter N."/>
            <person name="King M."/>
            <person name="Knapp S.J."/>
            <person name="Lai Z."/>
            <person name="Le Paslier M.C."/>
            <person name="Lippi Y."/>
            <person name="Lorenzon L."/>
            <person name="Mandel J.R."/>
            <person name="Marage G."/>
            <person name="Marchand G."/>
            <person name="Marquand E."/>
            <person name="Bret-Mestries E."/>
            <person name="Morien E."/>
            <person name="Nambeesan S."/>
            <person name="Nguyen T."/>
            <person name="Pegot-Espagnet P."/>
            <person name="Pouilly N."/>
            <person name="Raftis F."/>
            <person name="Sallet E."/>
            <person name="Schiex T."/>
            <person name="Thomas J."/>
            <person name="Vandecasteele C."/>
            <person name="Vares D."/>
            <person name="Vear F."/>
            <person name="Vautrin S."/>
            <person name="Crespi M."/>
            <person name="Mangin B."/>
            <person name="Burke J.M."/>
            <person name="Salse J."/>
            <person name="Munos S."/>
            <person name="Vincourt P."/>
            <person name="Rieseberg L.H."/>
            <person name="Langlade N.B."/>
        </authorList>
    </citation>
    <scope>NUCLEOTIDE SEQUENCE [LARGE SCALE GENOMIC DNA]</scope>
    <source>
        <strain evidence="4">cv. SF193</strain>
        <tissue evidence="2">Leaves</tissue>
    </source>
</reference>
<dbReference type="OMA" id="SGGFEQW"/>
<name>A0A251UIB8_HELAN</name>